<evidence type="ECO:0000256" key="2">
    <source>
        <dbReference type="ARBA" id="ARBA00023054"/>
    </source>
</evidence>
<evidence type="ECO:0000256" key="3">
    <source>
        <dbReference type="SAM" id="MobiDB-lite"/>
    </source>
</evidence>
<keyword evidence="2" id="KW-0175">Coiled coil</keyword>
<proteinExistence type="predicted"/>
<feature type="compositionally biased region" description="Low complexity" evidence="3">
    <location>
        <begin position="178"/>
        <end position="190"/>
    </location>
</feature>
<evidence type="ECO:0000313" key="4">
    <source>
        <dbReference type="EMBL" id="GIJ49098.1"/>
    </source>
</evidence>
<sequence length="394" mass="38043">MLKRWWRPAVAVNAALVLLVLAGGGWAYHVVWGGDTAAGTGGQQRSVTVTRGAVSATVSATGTVQSGTTAAANFVTAGTVTEISVKVGDAVTAGQQLAKVDPAAANGQLATARANLTAAQQSLARAQGNGSDAATVASISAQVTQANTAVETAQRAVAGTVLTAPIAGTVIAVNGAVGSSSSSTSSSTGTSGSGSSGGSSSSASGSSGSGFITLADLSKLQVSAAFAEADATRLKVGQAAAVTWSALSGARADAKITTIAPTATTSNNVNTYAVVSTLDSVPTGARIGQSATVRVTVAEVADVLRVPTAAVRSAGGQRTVQVKAANGGTETRTVQVGVEGDSFVEIRSGVTEGETLVIAPTTTSTSGTGNQQGGPGGGQFPGGGGQIPGGGGGR</sequence>
<name>A0A8J3YRK3_9ACTN</name>
<dbReference type="PANTHER" id="PTHR32347">
    <property type="entry name" value="EFFLUX SYSTEM COMPONENT YKNX-RELATED"/>
    <property type="match status" value="1"/>
</dbReference>
<dbReference type="Proteomes" id="UP000619260">
    <property type="component" value="Unassembled WGS sequence"/>
</dbReference>
<organism evidence="4 5">
    <name type="scientific">Virgisporangium aliadipatigenens</name>
    <dbReference type="NCBI Taxonomy" id="741659"/>
    <lineage>
        <taxon>Bacteria</taxon>
        <taxon>Bacillati</taxon>
        <taxon>Actinomycetota</taxon>
        <taxon>Actinomycetes</taxon>
        <taxon>Micromonosporales</taxon>
        <taxon>Micromonosporaceae</taxon>
        <taxon>Virgisporangium</taxon>
    </lineage>
</organism>
<accession>A0A8J3YRK3</accession>
<dbReference type="Gene3D" id="2.40.30.170">
    <property type="match status" value="1"/>
</dbReference>
<evidence type="ECO:0000313" key="5">
    <source>
        <dbReference type="Proteomes" id="UP000619260"/>
    </source>
</evidence>
<dbReference type="GO" id="GO:0030313">
    <property type="term" value="C:cell envelope"/>
    <property type="evidence" value="ECO:0007669"/>
    <property type="project" value="UniProtKB-SubCell"/>
</dbReference>
<protein>
    <submittedName>
        <fullName evidence="4">RND transporter</fullName>
    </submittedName>
</protein>
<dbReference type="SUPFAM" id="SSF111369">
    <property type="entry name" value="HlyD-like secretion proteins"/>
    <property type="match status" value="1"/>
</dbReference>
<dbReference type="AlphaFoldDB" id="A0A8J3YRK3"/>
<feature type="compositionally biased region" description="Gly residues" evidence="3">
    <location>
        <begin position="370"/>
        <end position="394"/>
    </location>
</feature>
<dbReference type="Gene3D" id="2.40.50.100">
    <property type="match status" value="1"/>
</dbReference>
<comment type="subcellular location">
    <subcellularLocation>
        <location evidence="1">Cell envelope</location>
    </subcellularLocation>
</comment>
<feature type="region of interest" description="Disordered" evidence="3">
    <location>
        <begin position="361"/>
        <end position="394"/>
    </location>
</feature>
<reference evidence="4" key="1">
    <citation type="submission" date="2021-01" db="EMBL/GenBank/DDBJ databases">
        <title>Whole genome shotgun sequence of Virgisporangium aliadipatigenens NBRC 105644.</title>
        <authorList>
            <person name="Komaki H."/>
            <person name="Tamura T."/>
        </authorList>
    </citation>
    <scope>NUCLEOTIDE SEQUENCE</scope>
    <source>
        <strain evidence="4">NBRC 105644</strain>
    </source>
</reference>
<comment type="caution">
    <text evidence="4">The sequence shown here is derived from an EMBL/GenBank/DDBJ whole genome shotgun (WGS) entry which is preliminary data.</text>
</comment>
<dbReference type="InterPro" id="IPR050465">
    <property type="entry name" value="UPF0194_transport"/>
</dbReference>
<evidence type="ECO:0000256" key="1">
    <source>
        <dbReference type="ARBA" id="ARBA00004196"/>
    </source>
</evidence>
<dbReference type="RefSeq" id="WP_239153430.1">
    <property type="nucleotide sequence ID" value="NZ_BOPF01000024.1"/>
</dbReference>
<feature type="region of interest" description="Disordered" evidence="3">
    <location>
        <begin position="178"/>
        <end position="206"/>
    </location>
</feature>
<dbReference type="PANTHER" id="PTHR32347:SF23">
    <property type="entry name" value="BLL5650 PROTEIN"/>
    <property type="match status" value="1"/>
</dbReference>
<keyword evidence="5" id="KW-1185">Reference proteome</keyword>
<gene>
    <name evidence="4" type="ORF">Val02_59840</name>
</gene>
<dbReference type="Gene3D" id="2.40.420.20">
    <property type="match status" value="1"/>
</dbReference>
<dbReference type="EMBL" id="BOPF01000024">
    <property type="protein sequence ID" value="GIJ49098.1"/>
    <property type="molecule type" value="Genomic_DNA"/>
</dbReference>